<organism evidence="2 3">
    <name type="scientific">Humicola insolens</name>
    <name type="common">Soft-rot fungus</name>
    <dbReference type="NCBI Taxonomy" id="85995"/>
    <lineage>
        <taxon>Eukaryota</taxon>
        <taxon>Fungi</taxon>
        <taxon>Dikarya</taxon>
        <taxon>Ascomycota</taxon>
        <taxon>Pezizomycotina</taxon>
        <taxon>Sordariomycetes</taxon>
        <taxon>Sordariomycetidae</taxon>
        <taxon>Sordariales</taxon>
        <taxon>Chaetomiaceae</taxon>
        <taxon>Mycothermus</taxon>
    </lineage>
</organism>
<protein>
    <submittedName>
        <fullName evidence="2">Uncharacterized protein</fullName>
    </submittedName>
</protein>
<keyword evidence="3" id="KW-1185">Reference proteome</keyword>
<feature type="compositionally biased region" description="Basic and acidic residues" evidence="1">
    <location>
        <begin position="1"/>
        <end position="17"/>
    </location>
</feature>
<comment type="caution">
    <text evidence="2">The sequence shown here is derived from an EMBL/GenBank/DDBJ whole genome shotgun (WGS) entry which is preliminary data.</text>
</comment>
<gene>
    <name evidence="2" type="ORF">VTJ49DRAFT_7648</name>
</gene>
<proteinExistence type="predicted"/>
<evidence type="ECO:0000256" key="1">
    <source>
        <dbReference type="SAM" id="MobiDB-lite"/>
    </source>
</evidence>
<accession>A0ABR3VGN7</accession>
<name>A0ABR3VGN7_HUMIN</name>
<evidence type="ECO:0000313" key="2">
    <source>
        <dbReference type="EMBL" id="KAL1840906.1"/>
    </source>
</evidence>
<feature type="region of interest" description="Disordered" evidence="1">
    <location>
        <begin position="59"/>
        <end position="84"/>
    </location>
</feature>
<dbReference type="EMBL" id="JAZGSY010000095">
    <property type="protein sequence ID" value="KAL1840906.1"/>
    <property type="molecule type" value="Genomic_DNA"/>
</dbReference>
<dbReference type="Proteomes" id="UP001583172">
    <property type="component" value="Unassembled WGS sequence"/>
</dbReference>
<feature type="region of interest" description="Disordered" evidence="1">
    <location>
        <begin position="1"/>
        <end position="46"/>
    </location>
</feature>
<reference evidence="2 3" key="1">
    <citation type="journal article" date="2024" name="Commun. Biol.">
        <title>Comparative genomic analysis of thermophilic fungi reveals convergent evolutionary adaptations and gene losses.</title>
        <authorList>
            <person name="Steindorff A.S."/>
            <person name="Aguilar-Pontes M.V."/>
            <person name="Robinson A.J."/>
            <person name="Andreopoulos B."/>
            <person name="LaButti K."/>
            <person name="Kuo A."/>
            <person name="Mondo S."/>
            <person name="Riley R."/>
            <person name="Otillar R."/>
            <person name="Haridas S."/>
            <person name="Lipzen A."/>
            <person name="Grimwood J."/>
            <person name="Schmutz J."/>
            <person name="Clum A."/>
            <person name="Reid I.D."/>
            <person name="Moisan M.C."/>
            <person name="Butler G."/>
            <person name="Nguyen T.T.M."/>
            <person name="Dewar K."/>
            <person name="Conant G."/>
            <person name="Drula E."/>
            <person name="Henrissat B."/>
            <person name="Hansel C."/>
            <person name="Singer S."/>
            <person name="Hutchinson M.I."/>
            <person name="de Vries R.P."/>
            <person name="Natvig D.O."/>
            <person name="Powell A.J."/>
            <person name="Tsang A."/>
            <person name="Grigoriev I.V."/>
        </authorList>
    </citation>
    <scope>NUCLEOTIDE SEQUENCE [LARGE SCALE GENOMIC DNA]</scope>
    <source>
        <strain evidence="2 3">CBS 620.91</strain>
    </source>
</reference>
<evidence type="ECO:0000313" key="3">
    <source>
        <dbReference type="Proteomes" id="UP001583172"/>
    </source>
</evidence>
<sequence>MSDRAMSDRVTMCDRDPGGQSPKPECQTGKQLNDAPGSGHGLDDASHLDEINKKCIKQLTSNPRGPLEDEVERKFAKGPVPPHD</sequence>